<dbReference type="AlphaFoldDB" id="A0ABD2L3N0"/>
<feature type="compositionally biased region" description="Basic and acidic residues" evidence="1">
    <location>
        <begin position="54"/>
        <end position="63"/>
    </location>
</feature>
<organism evidence="2 4">
    <name type="scientific">Heterodera trifolii</name>
    <dbReference type="NCBI Taxonomy" id="157864"/>
    <lineage>
        <taxon>Eukaryota</taxon>
        <taxon>Metazoa</taxon>
        <taxon>Ecdysozoa</taxon>
        <taxon>Nematoda</taxon>
        <taxon>Chromadorea</taxon>
        <taxon>Rhabditida</taxon>
        <taxon>Tylenchina</taxon>
        <taxon>Tylenchomorpha</taxon>
        <taxon>Tylenchoidea</taxon>
        <taxon>Heteroderidae</taxon>
        <taxon>Heteroderinae</taxon>
        <taxon>Heterodera</taxon>
    </lineage>
</organism>
<dbReference type="EMBL" id="JBICBT010000578">
    <property type="protein sequence ID" value="KAL3109074.1"/>
    <property type="molecule type" value="Genomic_DNA"/>
</dbReference>
<gene>
    <name evidence="2" type="ORF">niasHT_012636</name>
    <name evidence="3" type="ORF">niasHT_013840</name>
</gene>
<keyword evidence="4" id="KW-1185">Reference proteome</keyword>
<protein>
    <submittedName>
        <fullName evidence="2">Uncharacterized protein</fullName>
    </submittedName>
</protein>
<dbReference type="EMBL" id="JBICBT010000436">
    <property type="protein sequence ID" value="KAL3113781.1"/>
    <property type="molecule type" value="Genomic_DNA"/>
</dbReference>
<accession>A0ABD2L3N0</accession>
<evidence type="ECO:0000313" key="3">
    <source>
        <dbReference type="EMBL" id="KAL3113781.1"/>
    </source>
</evidence>
<name>A0ABD2L3N0_9BILA</name>
<evidence type="ECO:0000313" key="4">
    <source>
        <dbReference type="Proteomes" id="UP001620626"/>
    </source>
</evidence>
<dbReference type="Proteomes" id="UP001620626">
    <property type="component" value="Unassembled WGS sequence"/>
</dbReference>
<sequence length="251" mass="28023">MDDKRSADDRRRAVINFDGSGRFWALWLTTTNWTKAGGEAANQEETANPPECHSPGHEQKKGENGVVLAKRQMILEGIGIDAPGKTNEWRRPLALAKGRSKQVSVFSSTAANSNQIKGDITKLIDKKEKDEIGLITSRETGAGSTLVLPNCRKNIFLFLIRDWSKLLEYKSRIKVKLGRQQTARNCAGIVNKRREIVKEFVSKRWLSGAFDTTGQATLICRGQSNSSCSDHSKSGTPFGFGDHWKIRWANF</sequence>
<evidence type="ECO:0000313" key="2">
    <source>
        <dbReference type="EMBL" id="KAL3109074.1"/>
    </source>
</evidence>
<comment type="caution">
    <text evidence="2">The sequence shown here is derived from an EMBL/GenBank/DDBJ whole genome shotgun (WGS) entry which is preliminary data.</text>
</comment>
<evidence type="ECO:0000256" key="1">
    <source>
        <dbReference type="SAM" id="MobiDB-lite"/>
    </source>
</evidence>
<reference evidence="2 4" key="1">
    <citation type="submission" date="2024-10" db="EMBL/GenBank/DDBJ databases">
        <authorList>
            <person name="Kim D."/>
        </authorList>
    </citation>
    <scope>NUCLEOTIDE SEQUENCE [LARGE SCALE GENOMIC DNA]</scope>
    <source>
        <strain evidence="2">BH-2024</strain>
    </source>
</reference>
<feature type="region of interest" description="Disordered" evidence="1">
    <location>
        <begin position="39"/>
        <end position="63"/>
    </location>
</feature>
<proteinExistence type="predicted"/>